<evidence type="ECO:0000313" key="4">
    <source>
        <dbReference type="Proteomes" id="UP001223743"/>
    </source>
</evidence>
<evidence type="ECO:0000256" key="1">
    <source>
        <dbReference type="SAM" id="SignalP"/>
    </source>
</evidence>
<gene>
    <name evidence="3" type="ORF">QO015_003341</name>
</gene>
<feature type="signal peptide" evidence="1">
    <location>
        <begin position="1"/>
        <end position="22"/>
    </location>
</feature>
<reference evidence="3 4" key="1">
    <citation type="submission" date="2023-07" db="EMBL/GenBank/DDBJ databases">
        <title>Genomic Encyclopedia of Type Strains, Phase IV (KMG-IV): sequencing the most valuable type-strain genomes for metagenomic binning, comparative biology and taxonomic classification.</title>
        <authorList>
            <person name="Goeker M."/>
        </authorList>
    </citation>
    <scope>NUCLEOTIDE SEQUENCE [LARGE SCALE GENOMIC DNA]</scope>
    <source>
        <strain evidence="3 4">B1-1</strain>
    </source>
</reference>
<evidence type="ECO:0000313" key="3">
    <source>
        <dbReference type="EMBL" id="MDQ0517728.1"/>
    </source>
</evidence>
<keyword evidence="1" id="KW-0732">Signal</keyword>
<dbReference type="InterPro" id="IPR005546">
    <property type="entry name" value="Autotransporte_beta"/>
</dbReference>
<sequence>MRRAMMTGLAAGLALAAAPAAAQTTAWDETLSNSHWYVPVPQLLAYGSSGTSFANPFPLGDQTLWAFGPATNGAFNGLLSAELSLGNLEFPSNMTISGQVAPDGSVVMIFDSEDLEAPVVGLGQMKTIDGQPAMLMQMITPGSMMVTHWAYMLTYDPATFTPPPPQAIPVTLSSRQWMWTEGTPWRMVDPSLFGSDAPGTFVITNYVNGYFWGQGIGPDGSGVTYTLLGSITPDGKVLYNAISDGELVSLYGDVRGDASAAAMILSGYSTSGIDATPSAGVELVRPYEQSVAAAGLGAALPAATVLYDVAGSLTGLTGAMAPATLALNDLSGAALASAVGSTLPVLAGAGVRATADSQRMLGQVLGDRLDLDREPGEDWTAWLRPLGGTLTQTARDPLPGYGADTVGVALGFDKAVSPALTLGTAFAYNRVNASGERADAPGSLSVDSYLVALYGSAALSETAGLDVSLAFGINDNSATRPIAFMGSTASADYSGTTAGAALKLHESVTLAPGLVATPALTAAFLQVTADAYRETGAGPLDLETTYQAYQELPIGADLAFAYRLARGVDLTAHGGISYNVLDTSSPITASYAGGGGAFVTEAAAASPWLMTAGLGLSGNDGKGRSIGLFYDLQASPAGFVSQAGSLDIQLAF</sequence>
<dbReference type="NCBIfam" id="TIGR01414">
    <property type="entry name" value="autotrans_barl"/>
    <property type="match status" value="1"/>
</dbReference>
<feature type="chain" id="PRO_5045802904" evidence="1">
    <location>
        <begin position="23"/>
        <end position="652"/>
    </location>
</feature>
<dbReference type="SUPFAM" id="SSF103515">
    <property type="entry name" value="Autotransporter"/>
    <property type="match status" value="1"/>
</dbReference>
<dbReference type="PROSITE" id="PS51208">
    <property type="entry name" value="AUTOTRANSPORTER"/>
    <property type="match status" value="1"/>
</dbReference>
<dbReference type="Gene3D" id="2.40.128.130">
    <property type="entry name" value="Autotransporter beta-domain"/>
    <property type="match status" value="1"/>
</dbReference>
<protein>
    <submittedName>
        <fullName evidence="3">Outer membrane autotransporter protein</fullName>
    </submittedName>
</protein>
<dbReference type="SMART" id="SM00869">
    <property type="entry name" value="Autotransporter"/>
    <property type="match status" value="1"/>
</dbReference>
<accession>A0ABU0M9X0</accession>
<dbReference type="InterPro" id="IPR006315">
    <property type="entry name" value="OM_autotransptr_brl_dom"/>
</dbReference>
<dbReference type="Proteomes" id="UP001223743">
    <property type="component" value="Unassembled WGS sequence"/>
</dbReference>
<name>A0ABU0M9X0_9HYPH</name>
<keyword evidence="4" id="KW-1185">Reference proteome</keyword>
<proteinExistence type="predicted"/>
<dbReference type="InterPro" id="IPR036709">
    <property type="entry name" value="Autotransporte_beta_dom_sf"/>
</dbReference>
<dbReference type="Pfam" id="PF03797">
    <property type="entry name" value="Autotransporter"/>
    <property type="match status" value="1"/>
</dbReference>
<dbReference type="RefSeq" id="WP_266282833.1">
    <property type="nucleotide sequence ID" value="NZ_JAPKNF010000002.1"/>
</dbReference>
<organism evidence="3 4">
    <name type="scientific">Kaistia geumhonensis</name>
    <dbReference type="NCBI Taxonomy" id="410839"/>
    <lineage>
        <taxon>Bacteria</taxon>
        <taxon>Pseudomonadati</taxon>
        <taxon>Pseudomonadota</taxon>
        <taxon>Alphaproteobacteria</taxon>
        <taxon>Hyphomicrobiales</taxon>
        <taxon>Kaistiaceae</taxon>
        <taxon>Kaistia</taxon>
    </lineage>
</organism>
<comment type="caution">
    <text evidence="3">The sequence shown here is derived from an EMBL/GenBank/DDBJ whole genome shotgun (WGS) entry which is preliminary data.</text>
</comment>
<evidence type="ECO:0000259" key="2">
    <source>
        <dbReference type="PROSITE" id="PS51208"/>
    </source>
</evidence>
<dbReference type="EMBL" id="JAUSWJ010000001">
    <property type="protein sequence ID" value="MDQ0517728.1"/>
    <property type="molecule type" value="Genomic_DNA"/>
</dbReference>
<feature type="domain" description="Autotransporter" evidence="2">
    <location>
        <begin position="374"/>
        <end position="652"/>
    </location>
</feature>